<reference evidence="1 2" key="1">
    <citation type="submission" date="2017-06" db="EMBL/GenBank/DDBJ databases">
        <authorList>
            <person name="Kim H.J."/>
            <person name="Triplett B.A."/>
        </authorList>
    </citation>
    <scope>NUCLEOTIDE SEQUENCE [LARGE SCALE GENOMIC DNA]</scope>
    <source>
        <strain evidence="1 2">DSM 29150</strain>
    </source>
</reference>
<dbReference type="Proteomes" id="UP000198384">
    <property type="component" value="Unassembled WGS sequence"/>
</dbReference>
<protein>
    <submittedName>
        <fullName evidence="1">Uncharacterized protein</fullName>
    </submittedName>
</protein>
<proteinExistence type="predicted"/>
<sequence>MKTALLKPENKLHLNVIKNNNNNTKSLDNPINTLHPKFTYTNTKGEIVSPKNHVNL</sequence>
<evidence type="ECO:0000313" key="1">
    <source>
        <dbReference type="EMBL" id="SNR61779.1"/>
    </source>
</evidence>
<accession>A0A238XUU7</accession>
<dbReference type="EMBL" id="FZNT01000007">
    <property type="protein sequence ID" value="SNR61779.1"/>
    <property type="molecule type" value="Genomic_DNA"/>
</dbReference>
<name>A0A238XUU7_9FLAO</name>
<keyword evidence="2" id="KW-1185">Reference proteome</keyword>
<gene>
    <name evidence="1" type="ORF">SAMN06265371_1074</name>
</gene>
<dbReference type="RefSeq" id="WP_176461266.1">
    <property type="nucleotide sequence ID" value="NZ_FZNT01000007.1"/>
</dbReference>
<organism evidence="1 2">
    <name type="scientific">Lutibacter agarilyticus</name>
    <dbReference type="NCBI Taxonomy" id="1109740"/>
    <lineage>
        <taxon>Bacteria</taxon>
        <taxon>Pseudomonadati</taxon>
        <taxon>Bacteroidota</taxon>
        <taxon>Flavobacteriia</taxon>
        <taxon>Flavobacteriales</taxon>
        <taxon>Flavobacteriaceae</taxon>
        <taxon>Lutibacter</taxon>
    </lineage>
</organism>
<dbReference type="AlphaFoldDB" id="A0A238XUU7"/>
<evidence type="ECO:0000313" key="2">
    <source>
        <dbReference type="Proteomes" id="UP000198384"/>
    </source>
</evidence>